<evidence type="ECO:0000256" key="1">
    <source>
        <dbReference type="SAM" id="MobiDB-lite"/>
    </source>
</evidence>
<feature type="transmembrane region" description="Helical" evidence="2">
    <location>
        <begin position="133"/>
        <end position="152"/>
    </location>
</feature>
<dbReference type="EMBL" id="AKFS01000066">
    <property type="protein sequence ID" value="EJF47905.1"/>
    <property type="molecule type" value="Genomic_DNA"/>
</dbReference>
<organism evidence="3 4">
    <name type="scientific">Schaalia georgiae F0490</name>
    <dbReference type="NCBI Taxonomy" id="1125717"/>
    <lineage>
        <taxon>Bacteria</taxon>
        <taxon>Bacillati</taxon>
        <taxon>Actinomycetota</taxon>
        <taxon>Actinomycetes</taxon>
        <taxon>Actinomycetales</taxon>
        <taxon>Actinomycetaceae</taxon>
        <taxon>Schaalia</taxon>
    </lineage>
</organism>
<protein>
    <submittedName>
        <fullName evidence="3">Uncharacterized protein</fullName>
    </submittedName>
</protein>
<keyword evidence="2" id="KW-0812">Transmembrane</keyword>
<proteinExistence type="predicted"/>
<feature type="compositionally biased region" description="Basic and acidic residues" evidence="1">
    <location>
        <begin position="32"/>
        <end position="56"/>
    </location>
</feature>
<keyword evidence="2" id="KW-0472">Membrane</keyword>
<accession>J1HPE8</accession>
<keyword evidence="2" id="KW-1133">Transmembrane helix</keyword>
<keyword evidence="4" id="KW-1185">Reference proteome</keyword>
<name>J1HPE8_9ACTO</name>
<dbReference type="RefSeq" id="WP_005868332.1">
    <property type="nucleotide sequence ID" value="NZ_AKFS01000066.1"/>
</dbReference>
<evidence type="ECO:0000313" key="4">
    <source>
        <dbReference type="Proteomes" id="UP000004578"/>
    </source>
</evidence>
<feature type="region of interest" description="Disordered" evidence="1">
    <location>
        <begin position="32"/>
        <end position="57"/>
    </location>
</feature>
<gene>
    <name evidence="3" type="ORF">HMPREF1317_0488</name>
</gene>
<evidence type="ECO:0000313" key="3">
    <source>
        <dbReference type="EMBL" id="EJF47905.1"/>
    </source>
</evidence>
<sequence>MSIVTDYNAQLALFAGSLDQAQDLGARAEAEAAAERERAKSEAAARDAAAREEFDQLRQAAEQAERARALMGVQPQTVPEDQLIPVGELPVRAAAVFSAAHSLVEREAMLRQIEEADARRRASRAPANQGRTIMLVCGALGLCYILLGAIGAV</sequence>
<comment type="caution">
    <text evidence="3">The sequence shown here is derived from an EMBL/GenBank/DDBJ whole genome shotgun (WGS) entry which is preliminary data.</text>
</comment>
<dbReference type="Proteomes" id="UP000004578">
    <property type="component" value="Unassembled WGS sequence"/>
</dbReference>
<dbReference type="PATRIC" id="fig|1125717.3.peg.417"/>
<dbReference type="OrthoDB" id="9940958at2"/>
<dbReference type="AlphaFoldDB" id="J1HPE8"/>
<reference evidence="3 4" key="1">
    <citation type="submission" date="2012-05" db="EMBL/GenBank/DDBJ databases">
        <authorList>
            <person name="Harkins D.M."/>
            <person name="Madupu R."/>
            <person name="Durkin A.S."/>
            <person name="Torralba M."/>
            <person name="Methe B."/>
            <person name="Sutton G.G."/>
            <person name="Nelson K.E."/>
        </authorList>
    </citation>
    <scope>NUCLEOTIDE SEQUENCE [LARGE SCALE GENOMIC DNA]</scope>
    <source>
        <strain evidence="3 4">F0490</strain>
    </source>
</reference>
<evidence type="ECO:0000256" key="2">
    <source>
        <dbReference type="SAM" id="Phobius"/>
    </source>
</evidence>